<accession>A0AAF3E7Y4</accession>
<dbReference type="WBParaSite" id="MBELARI_LOCUS10038">
    <property type="protein sequence ID" value="MBELARI_LOCUS10038"/>
    <property type="gene ID" value="MBELARI_LOCUS10038"/>
</dbReference>
<name>A0AAF3E7Y4_9BILA</name>
<evidence type="ECO:0000313" key="2">
    <source>
        <dbReference type="WBParaSite" id="MBELARI_LOCUS10038"/>
    </source>
</evidence>
<proteinExistence type="predicted"/>
<sequence>MVLLKVSTNALVAAPFELQLESNRMIRFIAPKAVKVCTDARQIFEGQRPVRKNSGYTVTNSEEEWEGVGAMCQYLDTAIDVDKELFDGSSVLEIGFASGLPSVFAMENGASDVTIHCQTKAEMDCFVKPTLSRNKIPTNKCKFSSGDIQDLRKAIGGKKFDVILAVEPLRCSATELEQLHEVLDTALAADGVCLIISRTHTFHFDASLPAFKEVVKRFHKFDWIGKWGEKQADIVQWKVVQLTHSIY</sequence>
<dbReference type="Gene3D" id="3.40.50.150">
    <property type="entry name" value="Vaccinia Virus protein VP39"/>
    <property type="match status" value="1"/>
</dbReference>
<dbReference type="AlphaFoldDB" id="A0AAF3E7Y4"/>
<evidence type="ECO:0000313" key="1">
    <source>
        <dbReference type="Proteomes" id="UP000887575"/>
    </source>
</evidence>
<dbReference type="Proteomes" id="UP000887575">
    <property type="component" value="Unassembled WGS sequence"/>
</dbReference>
<reference evidence="2" key="1">
    <citation type="submission" date="2024-02" db="UniProtKB">
        <authorList>
            <consortium name="WormBaseParasite"/>
        </authorList>
    </citation>
    <scope>IDENTIFICATION</scope>
</reference>
<keyword evidence="1" id="KW-1185">Reference proteome</keyword>
<organism evidence="1 2">
    <name type="scientific">Mesorhabditis belari</name>
    <dbReference type="NCBI Taxonomy" id="2138241"/>
    <lineage>
        <taxon>Eukaryota</taxon>
        <taxon>Metazoa</taxon>
        <taxon>Ecdysozoa</taxon>
        <taxon>Nematoda</taxon>
        <taxon>Chromadorea</taxon>
        <taxon>Rhabditida</taxon>
        <taxon>Rhabditina</taxon>
        <taxon>Rhabditomorpha</taxon>
        <taxon>Rhabditoidea</taxon>
        <taxon>Rhabditidae</taxon>
        <taxon>Mesorhabditinae</taxon>
        <taxon>Mesorhabditis</taxon>
    </lineage>
</organism>
<dbReference type="SUPFAM" id="SSF53335">
    <property type="entry name" value="S-adenosyl-L-methionine-dependent methyltransferases"/>
    <property type="match status" value="1"/>
</dbReference>
<protein>
    <submittedName>
        <fullName evidence="2">Uncharacterized protein</fullName>
    </submittedName>
</protein>
<dbReference type="InterPro" id="IPR029063">
    <property type="entry name" value="SAM-dependent_MTases_sf"/>
</dbReference>